<dbReference type="Gene3D" id="3.90.199.10">
    <property type="entry name" value="Topoisomerase II, domain 5"/>
    <property type="match status" value="1"/>
</dbReference>
<dbReference type="GO" id="GO:0005524">
    <property type="term" value="F:ATP binding"/>
    <property type="evidence" value="ECO:0007669"/>
    <property type="project" value="InterPro"/>
</dbReference>
<gene>
    <name evidence="7" type="ORF">Pyn_03799</name>
</gene>
<keyword evidence="8" id="KW-1185">Reference proteome</keyword>
<comment type="similarity">
    <text evidence="1">Belongs to the type II topoisomerase GyrA/ParC subunit family.</text>
</comment>
<keyword evidence="2" id="KW-0799">Topoisomerase</keyword>
<evidence type="ECO:0000313" key="8">
    <source>
        <dbReference type="Proteomes" id="UP000250321"/>
    </source>
</evidence>
<evidence type="ECO:0000256" key="1">
    <source>
        <dbReference type="ARBA" id="ARBA00008263"/>
    </source>
</evidence>
<keyword evidence="4" id="KW-0413">Isomerase</keyword>
<dbReference type="PANTHER" id="PTHR43493:SF5">
    <property type="entry name" value="DNA GYRASE SUBUNIT A, CHLOROPLASTIC_MITOCHONDRIAL"/>
    <property type="match status" value="1"/>
</dbReference>
<dbReference type="GO" id="GO:0005737">
    <property type="term" value="C:cytoplasm"/>
    <property type="evidence" value="ECO:0007669"/>
    <property type="project" value="TreeGrafter"/>
</dbReference>
<dbReference type="GO" id="GO:0009330">
    <property type="term" value="C:DNA topoisomerase type II (double strand cut, ATP-hydrolyzing) complex"/>
    <property type="evidence" value="ECO:0007669"/>
    <property type="project" value="TreeGrafter"/>
</dbReference>
<sequence>MAPSALISMKPSVSPQTPTMDDPPRRTQARGRMGMEVCWSRTQVRTAKKESFVLSSTRRPLKRTWPTLRLSSSAAPCRMFATVLGKFHPHGDTAVYDSLVRMAQWCGDGGIMG</sequence>
<organism evidence="7 8">
    <name type="scientific">Prunus yedoensis var. nudiflora</name>
    <dbReference type="NCBI Taxonomy" id="2094558"/>
    <lineage>
        <taxon>Eukaryota</taxon>
        <taxon>Viridiplantae</taxon>
        <taxon>Streptophyta</taxon>
        <taxon>Embryophyta</taxon>
        <taxon>Tracheophyta</taxon>
        <taxon>Spermatophyta</taxon>
        <taxon>Magnoliopsida</taxon>
        <taxon>eudicotyledons</taxon>
        <taxon>Gunneridae</taxon>
        <taxon>Pentapetalae</taxon>
        <taxon>rosids</taxon>
        <taxon>fabids</taxon>
        <taxon>Rosales</taxon>
        <taxon>Rosaceae</taxon>
        <taxon>Amygdaloideae</taxon>
        <taxon>Amygdaleae</taxon>
        <taxon>Prunus</taxon>
    </lineage>
</organism>
<dbReference type="Pfam" id="PF00521">
    <property type="entry name" value="DNA_topoisoIV"/>
    <property type="match status" value="1"/>
</dbReference>
<evidence type="ECO:0000313" key="7">
    <source>
        <dbReference type="EMBL" id="PQQ19487.1"/>
    </source>
</evidence>
<comment type="caution">
    <text evidence="7">The sequence shown here is derived from an EMBL/GenBank/DDBJ whole genome shotgun (WGS) entry which is preliminary data.</text>
</comment>
<keyword evidence="3" id="KW-0238">DNA-binding</keyword>
<feature type="region of interest" description="Disordered" evidence="5">
    <location>
        <begin position="1"/>
        <end position="30"/>
    </location>
</feature>
<dbReference type="GO" id="GO:0003918">
    <property type="term" value="F:DNA topoisomerase type II (double strand cut, ATP-hydrolyzing) activity"/>
    <property type="evidence" value="ECO:0007669"/>
    <property type="project" value="InterPro"/>
</dbReference>
<evidence type="ECO:0000256" key="3">
    <source>
        <dbReference type="ARBA" id="ARBA00023125"/>
    </source>
</evidence>
<dbReference type="Proteomes" id="UP000250321">
    <property type="component" value="Unassembled WGS sequence"/>
</dbReference>
<dbReference type="PANTHER" id="PTHR43493">
    <property type="entry name" value="DNA GYRASE/TOPOISOMERASE SUBUNIT A"/>
    <property type="match status" value="1"/>
</dbReference>
<dbReference type="InterPro" id="IPR050220">
    <property type="entry name" value="Type_II_DNA_Topoisomerases"/>
</dbReference>
<protein>
    <recommendedName>
        <fullName evidence="6">Topo IIA-type catalytic domain-containing protein</fullName>
    </recommendedName>
</protein>
<dbReference type="GO" id="GO:0006265">
    <property type="term" value="P:DNA topological change"/>
    <property type="evidence" value="ECO:0007669"/>
    <property type="project" value="InterPro"/>
</dbReference>
<proteinExistence type="inferred from homology"/>
<dbReference type="OrthoDB" id="10498276at2759"/>
<dbReference type="InterPro" id="IPR002205">
    <property type="entry name" value="Topo_IIA_dom_A"/>
</dbReference>
<dbReference type="AlphaFoldDB" id="A0A314ZMQ4"/>
<evidence type="ECO:0000259" key="6">
    <source>
        <dbReference type="Pfam" id="PF00521"/>
    </source>
</evidence>
<reference evidence="7 8" key="1">
    <citation type="submission" date="2018-02" db="EMBL/GenBank/DDBJ databases">
        <title>Draft genome of wild Prunus yedoensis var. nudiflora.</title>
        <authorList>
            <person name="Baek S."/>
            <person name="Kim J.-H."/>
            <person name="Choi K."/>
            <person name="Kim G.-B."/>
            <person name="Cho A."/>
            <person name="Jang H."/>
            <person name="Shin C.-H."/>
            <person name="Yu H.-J."/>
            <person name="Mun J.-H."/>
        </authorList>
    </citation>
    <scope>NUCLEOTIDE SEQUENCE [LARGE SCALE GENOMIC DNA]</scope>
    <source>
        <strain evidence="8">cv. Jeju island</strain>
        <tissue evidence="7">Leaf</tissue>
    </source>
</reference>
<evidence type="ECO:0000256" key="4">
    <source>
        <dbReference type="ARBA" id="ARBA00023235"/>
    </source>
</evidence>
<dbReference type="STRING" id="2094558.A0A314ZMQ4"/>
<evidence type="ECO:0000256" key="5">
    <source>
        <dbReference type="SAM" id="MobiDB-lite"/>
    </source>
</evidence>
<dbReference type="GO" id="GO:0003677">
    <property type="term" value="F:DNA binding"/>
    <property type="evidence" value="ECO:0007669"/>
    <property type="project" value="UniProtKB-KW"/>
</dbReference>
<name>A0A314ZMQ4_PRUYE</name>
<feature type="domain" description="Topo IIA-type catalytic" evidence="6">
    <location>
        <begin position="78"/>
        <end position="106"/>
    </location>
</feature>
<accession>A0A314ZMQ4</accession>
<dbReference type="InterPro" id="IPR013758">
    <property type="entry name" value="Topo_IIA_A/C_ab"/>
</dbReference>
<evidence type="ECO:0000256" key="2">
    <source>
        <dbReference type="ARBA" id="ARBA00023029"/>
    </source>
</evidence>
<dbReference type="SUPFAM" id="SSF56719">
    <property type="entry name" value="Type II DNA topoisomerase"/>
    <property type="match status" value="1"/>
</dbReference>
<dbReference type="EMBL" id="PJQY01000065">
    <property type="protein sequence ID" value="PQQ19487.1"/>
    <property type="molecule type" value="Genomic_DNA"/>
</dbReference>
<dbReference type="InterPro" id="IPR013760">
    <property type="entry name" value="Topo_IIA-like_dom_sf"/>
</dbReference>